<name>A0A1M6IZZ2_9BACT</name>
<dbReference type="EMBL" id="FQYN01000006">
    <property type="protein sequence ID" value="SHJ40045.1"/>
    <property type="molecule type" value="Genomic_DNA"/>
</dbReference>
<dbReference type="RefSeq" id="WP_143164159.1">
    <property type="nucleotide sequence ID" value="NZ_FQYN01000006.1"/>
</dbReference>
<reference evidence="1 2" key="1">
    <citation type="submission" date="2016-11" db="EMBL/GenBank/DDBJ databases">
        <authorList>
            <person name="Jaros S."/>
            <person name="Januszkiewicz K."/>
            <person name="Wedrychowicz H."/>
        </authorList>
    </citation>
    <scope>NUCLEOTIDE SEQUENCE [LARGE SCALE GENOMIC DNA]</scope>
    <source>
        <strain evidence="1 2">DSM 21074</strain>
    </source>
</reference>
<evidence type="ECO:0000313" key="1">
    <source>
        <dbReference type="EMBL" id="SHJ40045.1"/>
    </source>
</evidence>
<dbReference type="AlphaFoldDB" id="A0A1M6IZZ2"/>
<organism evidence="1 2">
    <name type="scientific">Hymenobacter daecheongensis DSM 21074</name>
    <dbReference type="NCBI Taxonomy" id="1121955"/>
    <lineage>
        <taxon>Bacteria</taxon>
        <taxon>Pseudomonadati</taxon>
        <taxon>Bacteroidota</taxon>
        <taxon>Cytophagia</taxon>
        <taxon>Cytophagales</taxon>
        <taxon>Hymenobacteraceae</taxon>
        <taxon>Hymenobacter</taxon>
    </lineage>
</organism>
<dbReference type="OrthoDB" id="1363909at2"/>
<keyword evidence="2" id="KW-1185">Reference proteome</keyword>
<proteinExistence type="predicted"/>
<gene>
    <name evidence="1" type="ORF">SAMN02745146_3039</name>
</gene>
<evidence type="ECO:0000313" key="2">
    <source>
        <dbReference type="Proteomes" id="UP000184418"/>
    </source>
</evidence>
<dbReference type="Proteomes" id="UP000184418">
    <property type="component" value="Unassembled WGS sequence"/>
</dbReference>
<sequence length="194" mass="21269">MARLKPTFTQSCDYCHGDFVPRKRGTQRFCSASCRTTYCKKKREGTLGKRTKLQRPGNELRKSSNSFTEMALASATGALAANAVSQTTEYFVVTQGLVKQVEHLTKLVQQLVVDQANNTRRLGRGTLTMLTKLGVTNEEAWKALNTPFPIAGDPKPVQHALPASKLEEIQLPPLASIEIPMPIDPLSGQGNIDS</sequence>
<accession>A0A1M6IZZ2</accession>
<protein>
    <submittedName>
        <fullName evidence="1">Uncharacterized protein</fullName>
    </submittedName>
</protein>